<feature type="domain" description="RNA polymerase sigma-70 region 2" evidence="4">
    <location>
        <begin position="2"/>
        <end position="66"/>
    </location>
</feature>
<gene>
    <name evidence="6" type="ORF">KS419_02365</name>
</gene>
<name>A0ABS6JA79_9BACI</name>
<sequence>MMDAYGERLTKLAFNYVKEWSLAQDVVQDVFVRCYTKYDSIGEIQSVKAWLFRLTINQCKDVIKSASFKRNILGGSLFHKTEGKDTSPEITAIKRNEDEVLSQCVLNLPIKYREVILLFYYEELSLEEICQLLTLNTNTVKTRLRRGRKKLKTALERSGIDGR</sequence>
<evidence type="ECO:0000313" key="7">
    <source>
        <dbReference type="Proteomes" id="UP000784880"/>
    </source>
</evidence>
<dbReference type="InterPro" id="IPR039425">
    <property type="entry name" value="RNA_pol_sigma-70-like"/>
</dbReference>
<evidence type="ECO:0000256" key="3">
    <source>
        <dbReference type="ARBA" id="ARBA00023163"/>
    </source>
</evidence>
<evidence type="ECO:0000259" key="5">
    <source>
        <dbReference type="Pfam" id="PF08281"/>
    </source>
</evidence>
<organism evidence="6 7">
    <name type="scientific">Evansella tamaricis</name>
    <dbReference type="NCBI Taxonomy" id="2069301"/>
    <lineage>
        <taxon>Bacteria</taxon>
        <taxon>Bacillati</taxon>
        <taxon>Bacillota</taxon>
        <taxon>Bacilli</taxon>
        <taxon>Bacillales</taxon>
        <taxon>Bacillaceae</taxon>
        <taxon>Evansella</taxon>
    </lineage>
</organism>
<keyword evidence="7" id="KW-1185">Reference proteome</keyword>
<feature type="domain" description="RNA polymerase sigma factor 70 region 4 type 2" evidence="5">
    <location>
        <begin position="100"/>
        <end position="151"/>
    </location>
</feature>
<keyword evidence="2" id="KW-0731">Sigma factor</keyword>
<dbReference type="PANTHER" id="PTHR43133:SF60">
    <property type="entry name" value="RNA POLYMERASE SIGMA FACTOR SIGV"/>
    <property type="match status" value="1"/>
</dbReference>
<dbReference type="NCBIfam" id="TIGR02937">
    <property type="entry name" value="sigma70-ECF"/>
    <property type="match status" value="1"/>
</dbReference>
<dbReference type="InterPro" id="IPR014284">
    <property type="entry name" value="RNA_pol_sigma-70_dom"/>
</dbReference>
<evidence type="ECO:0000259" key="4">
    <source>
        <dbReference type="Pfam" id="PF04542"/>
    </source>
</evidence>
<accession>A0ABS6JA79</accession>
<keyword evidence="1" id="KW-0805">Transcription regulation</keyword>
<evidence type="ECO:0000256" key="2">
    <source>
        <dbReference type="ARBA" id="ARBA00023082"/>
    </source>
</evidence>
<reference evidence="6 7" key="1">
    <citation type="submission" date="2021-06" db="EMBL/GenBank/DDBJ databases">
        <title>Bacillus sp. RD4P76, an endophyte from a halophyte.</title>
        <authorList>
            <person name="Sun J.-Q."/>
        </authorList>
    </citation>
    <scope>NUCLEOTIDE SEQUENCE [LARGE SCALE GENOMIC DNA]</scope>
    <source>
        <strain evidence="6 7">CGMCC 1.15917</strain>
    </source>
</reference>
<comment type="caution">
    <text evidence="6">The sequence shown here is derived from an EMBL/GenBank/DDBJ whole genome shotgun (WGS) entry which is preliminary data.</text>
</comment>
<dbReference type="InterPro" id="IPR013249">
    <property type="entry name" value="RNA_pol_sigma70_r4_t2"/>
</dbReference>
<dbReference type="InterPro" id="IPR007627">
    <property type="entry name" value="RNA_pol_sigma70_r2"/>
</dbReference>
<evidence type="ECO:0000256" key="1">
    <source>
        <dbReference type="ARBA" id="ARBA00023015"/>
    </source>
</evidence>
<proteinExistence type="predicted"/>
<evidence type="ECO:0000313" key="6">
    <source>
        <dbReference type="EMBL" id="MBU9710586.1"/>
    </source>
</evidence>
<keyword evidence="3" id="KW-0804">Transcription</keyword>
<dbReference type="EMBL" id="JAHQCS010000038">
    <property type="protein sequence ID" value="MBU9710586.1"/>
    <property type="molecule type" value="Genomic_DNA"/>
</dbReference>
<dbReference type="Pfam" id="PF08281">
    <property type="entry name" value="Sigma70_r4_2"/>
    <property type="match status" value="1"/>
</dbReference>
<dbReference type="PANTHER" id="PTHR43133">
    <property type="entry name" value="RNA POLYMERASE ECF-TYPE SIGMA FACTO"/>
    <property type="match status" value="1"/>
</dbReference>
<dbReference type="CDD" id="cd06171">
    <property type="entry name" value="Sigma70_r4"/>
    <property type="match status" value="1"/>
</dbReference>
<dbReference type="Pfam" id="PF04542">
    <property type="entry name" value="Sigma70_r2"/>
    <property type="match status" value="1"/>
</dbReference>
<protein>
    <submittedName>
        <fullName evidence="6">Sigma-70 family RNA polymerase sigma factor</fullName>
    </submittedName>
</protein>
<dbReference type="Proteomes" id="UP000784880">
    <property type="component" value="Unassembled WGS sequence"/>
</dbReference>